<accession>A0ABU1W204</accession>
<reference evidence="1 2" key="1">
    <citation type="submission" date="2023-07" db="EMBL/GenBank/DDBJ databases">
        <title>Sorghum-associated microbial communities from plants grown in Nebraska, USA.</title>
        <authorList>
            <person name="Schachtman D."/>
        </authorList>
    </citation>
    <scope>NUCLEOTIDE SEQUENCE [LARGE SCALE GENOMIC DNA]</scope>
    <source>
        <strain evidence="1 2">4138</strain>
    </source>
</reference>
<organism evidence="1 2">
    <name type="scientific">Rheinheimera soli</name>
    <dbReference type="NCBI Taxonomy" id="443616"/>
    <lineage>
        <taxon>Bacteria</taxon>
        <taxon>Pseudomonadati</taxon>
        <taxon>Pseudomonadota</taxon>
        <taxon>Gammaproteobacteria</taxon>
        <taxon>Chromatiales</taxon>
        <taxon>Chromatiaceae</taxon>
        <taxon>Rheinheimera</taxon>
    </lineage>
</organism>
<sequence length="48" mass="5510">MLIHECRSCSLAELWFEADDSTIFLNLSRVATEEELEKDHLLESVGKT</sequence>
<evidence type="ECO:0000313" key="1">
    <source>
        <dbReference type="EMBL" id="MDR7121972.1"/>
    </source>
</evidence>
<comment type="caution">
    <text evidence="1">The sequence shown here is derived from an EMBL/GenBank/DDBJ whole genome shotgun (WGS) entry which is preliminary data.</text>
</comment>
<name>A0ABU1W204_9GAMM</name>
<keyword evidence="2" id="KW-1185">Reference proteome</keyword>
<evidence type="ECO:0000313" key="2">
    <source>
        <dbReference type="Proteomes" id="UP001257909"/>
    </source>
</evidence>
<proteinExistence type="predicted"/>
<protein>
    <submittedName>
        <fullName evidence="1">Uncharacterized protein</fullName>
    </submittedName>
</protein>
<dbReference type="Proteomes" id="UP001257909">
    <property type="component" value="Unassembled WGS sequence"/>
</dbReference>
<gene>
    <name evidence="1" type="ORF">J2W69_002929</name>
</gene>
<dbReference type="EMBL" id="JAVDWR010000011">
    <property type="protein sequence ID" value="MDR7121972.1"/>
    <property type="molecule type" value="Genomic_DNA"/>
</dbReference>